<sequence>MKVIYLILKYYGKKLPSSQSDIDQYEAYYQAAGGERREEVYGLGSEAKTYYGKNLCKSNDSLKNS</sequence>
<comment type="caution">
    <text evidence="1">The sequence shown here is derived from an EMBL/GenBank/DDBJ whole genome shotgun (WGS) entry which is preliminary data.</text>
</comment>
<accession>A0ABQ7UVI8</accession>
<organism evidence="1 2">
    <name type="scientific">Solanum tuberosum</name>
    <name type="common">Potato</name>
    <dbReference type="NCBI Taxonomy" id="4113"/>
    <lineage>
        <taxon>Eukaryota</taxon>
        <taxon>Viridiplantae</taxon>
        <taxon>Streptophyta</taxon>
        <taxon>Embryophyta</taxon>
        <taxon>Tracheophyta</taxon>
        <taxon>Spermatophyta</taxon>
        <taxon>Magnoliopsida</taxon>
        <taxon>eudicotyledons</taxon>
        <taxon>Gunneridae</taxon>
        <taxon>Pentapetalae</taxon>
        <taxon>asterids</taxon>
        <taxon>lamiids</taxon>
        <taxon>Solanales</taxon>
        <taxon>Solanaceae</taxon>
        <taxon>Solanoideae</taxon>
        <taxon>Solaneae</taxon>
        <taxon>Solanum</taxon>
    </lineage>
</organism>
<evidence type="ECO:0000313" key="1">
    <source>
        <dbReference type="EMBL" id="KAH0755838.1"/>
    </source>
</evidence>
<reference evidence="1 2" key="1">
    <citation type="journal article" date="2021" name="bioRxiv">
        <title>Chromosome-scale and haplotype-resolved genome assembly of a tetraploid potato cultivar.</title>
        <authorList>
            <person name="Sun H."/>
            <person name="Jiao W.-B."/>
            <person name="Krause K."/>
            <person name="Campoy J.A."/>
            <person name="Goel M."/>
            <person name="Folz-Donahue K."/>
            <person name="Kukat C."/>
            <person name="Huettel B."/>
            <person name="Schneeberger K."/>
        </authorList>
    </citation>
    <scope>NUCLEOTIDE SEQUENCE [LARGE SCALE GENOMIC DNA]</scope>
    <source>
        <strain evidence="1">SolTubOtavaFocal</strain>
        <tissue evidence="1">Leaves</tissue>
    </source>
</reference>
<dbReference type="Proteomes" id="UP000826656">
    <property type="component" value="Unassembled WGS sequence"/>
</dbReference>
<protein>
    <submittedName>
        <fullName evidence="1">Uncharacterized protein</fullName>
    </submittedName>
</protein>
<proteinExistence type="predicted"/>
<name>A0ABQ7UVI8_SOLTU</name>
<dbReference type="EMBL" id="JAIVGD010000018">
    <property type="protein sequence ID" value="KAH0755838.1"/>
    <property type="molecule type" value="Genomic_DNA"/>
</dbReference>
<gene>
    <name evidence="1" type="ORF">KY290_026108</name>
</gene>
<evidence type="ECO:0000313" key="2">
    <source>
        <dbReference type="Proteomes" id="UP000826656"/>
    </source>
</evidence>
<keyword evidence="2" id="KW-1185">Reference proteome</keyword>